<dbReference type="InterPro" id="IPR051656">
    <property type="entry name" value="LEM_domain"/>
</dbReference>
<feature type="region of interest" description="Disordered" evidence="1">
    <location>
        <begin position="120"/>
        <end position="191"/>
    </location>
</feature>
<feature type="region of interest" description="Disordered" evidence="1">
    <location>
        <begin position="43"/>
        <end position="76"/>
    </location>
</feature>
<feature type="domain" description="LEM" evidence="3">
    <location>
        <begin position="76"/>
        <end position="120"/>
    </location>
</feature>
<dbReference type="CDD" id="cd12934">
    <property type="entry name" value="LEM"/>
    <property type="match status" value="1"/>
</dbReference>
<keyword evidence="2" id="KW-0472">Membrane</keyword>
<dbReference type="PROSITE" id="PS50954">
    <property type="entry name" value="LEM"/>
    <property type="match status" value="1"/>
</dbReference>
<dbReference type="Gene3D" id="1.10.720.40">
    <property type="match status" value="2"/>
</dbReference>
<dbReference type="FunFam" id="1.10.720.40:FF:000001">
    <property type="entry name" value="LEM domain containing 2, isoform CRA_a"/>
    <property type="match status" value="1"/>
</dbReference>
<keyword evidence="2" id="KW-0812">Transmembrane</keyword>
<evidence type="ECO:0000256" key="1">
    <source>
        <dbReference type="SAM" id="MobiDB-lite"/>
    </source>
</evidence>
<dbReference type="PANTHER" id="PTHR12019:SF9">
    <property type="entry name" value="THYMOPOIETIN"/>
    <property type="match status" value="1"/>
</dbReference>
<feature type="compositionally biased region" description="Polar residues" evidence="1">
    <location>
        <begin position="57"/>
        <end position="73"/>
    </location>
</feature>
<dbReference type="SMART" id="SM00540">
    <property type="entry name" value="LEM"/>
    <property type="match status" value="1"/>
</dbReference>
<gene>
    <name evidence="4" type="ORF">RUM43_013881</name>
</gene>
<dbReference type="AlphaFoldDB" id="A0AAN8PRD2"/>
<evidence type="ECO:0000256" key="2">
    <source>
        <dbReference type="SAM" id="Phobius"/>
    </source>
</evidence>
<protein>
    <recommendedName>
        <fullName evidence="3">LEM domain-containing protein</fullName>
    </recommendedName>
</protein>
<dbReference type="InterPro" id="IPR011015">
    <property type="entry name" value="LEM/LEM-like_dom_sf"/>
</dbReference>
<reference evidence="4 5" key="1">
    <citation type="submission" date="2023-10" db="EMBL/GenBank/DDBJ databases">
        <title>Genomes of two closely related lineages of the louse Polyplax serrata with different host specificities.</title>
        <authorList>
            <person name="Martinu J."/>
            <person name="Tarabai H."/>
            <person name="Stefka J."/>
            <person name="Hypsa V."/>
        </authorList>
    </citation>
    <scope>NUCLEOTIDE SEQUENCE [LARGE SCALE GENOMIC DNA]</scope>
    <source>
        <strain evidence="4">HR10_N</strain>
    </source>
</reference>
<evidence type="ECO:0000313" key="4">
    <source>
        <dbReference type="EMBL" id="KAK6631817.1"/>
    </source>
</evidence>
<proteinExistence type="predicted"/>
<dbReference type="PANTHER" id="PTHR12019">
    <property type="entry name" value="LAMINA-ASSOCIATED POLYPEPTIDE THYMOPOIETIN"/>
    <property type="match status" value="1"/>
</dbReference>
<evidence type="ECO:0000313" key="5">
    <source>
        <dbReference type="Proteomes" id="UP001372834"/>
    </source>
</evidence>
<sequence length="406" mass="45497">MSSMTIDQLKKSLTEQGITLPPSRSKKADYIKLYQQYSTINDSLGDVYSSDDENPPKTGSQSVTSSTSPGKSDNTAKEVELLSDDELYNQLKEYDTNIGPVLKNTRRVYEKRLIKILSSKKGSSNYDGNNGTEDSRPSLEEFSDSDVEILSTSPKKSEIKTKRTSVPRDSPKPSSPGSVKPNTEKSFLSNYDFENRSSLPSYSSDTKTSRYSYIETIPKGSTFGYVEQSQEGDLGSDLRQRFTDKYNTNKSTLDNYSSRKYTNNSDSDDIHKATIDSESYKPGPANQLFTFGKGGDNKFKTTFGTQYKPTVGISHKNKPGNREYIGSWEPNVNRYLGTGTQKKVASKTNKYSTWLKNLIAVLALLMLLLFAIYLYQQWSTTDPYKMIEDDAERTIQQLNQGSGDGI</sequence>
<name>A0AAN8PRD2_POLSC</name>
<evidence type="ECO:0000259" key="3">
    <source>
        <dbReference type="PROSITE" id="PS50954"/>
    </source>
</evidence>
<dbReference type="Pfam" id="PF03020">
    <property type="entry name" value="LEM"/>
    <property type="match status" value="1"/>
</dbReference>
<comment type="caution">
    <text evidence="4">The sequence shown here is derived from an EMBL/GenBank/DDBJ whole genome shotgun (WGS) entry which is preliminary data.</text>
</comment>
<dbReference type="Proteomes" id="UP001372834">
    <property type="component" value="Unassembled WGS sequence"/>
</dbReference>
<accession>A0AAN8PRD2</accession>
<feature type="transmembrane region" description="Helical" evidence="2">
    <location>
        <begin position="354"/>
        <end position="375"/>
    </location>
</feature>
<dbReference type="CDD" id="cd12935">
    <property type="entry name" value="LEM_like"/>
    <property type="match status" value="1"/>
</dbReference>
<organism evidence="4 5">
    <name type="scientific">Polyplax serrata</name>
    <name type="common">Common mouse louse</name>
    <dbReference type="NCBI Taxonomy" id="468196"/>
    <lineage>
        <taxon>Eukaryota</taxon>
        <taxon>Metazoa</taxon>
        <taxon>Ecdysozoa</taxon>
        <taxon>Arthropoda</taxon>
        <taxon>Hexapoda</taxon>
        <taxon>Insecta</taxon>
        <taxon>Pterygota</taxon>
        <taxon>Neoptera</taxon>
        <taxon>Paraneoptera</taxon>
        <taxon>Psocodea</taxon>
        <taxon>Troctomorpha</taxon>
        <taxon>Phthiraptera</taxon>
        <taxon>Anoplura</taxon>
        <taxon>Polyplacidae</taxon>
        <taxon>Polyplax</taxon>
    </lineage>
</organism>
<dbReference type="SUPFAM" id="SSF63451">
    <property type="entry name" value="LEM domain"/>
    <property type="match status" value="1"/>
</dbReference>
<dbReference type="InterPro" id="IPR003887">
    <property type="entry name" value="LEM_dom"/>
</dbReference>
<dbReference type="EMBL" id="JAWJWE010000008">
    <property type="protein sequence ID" value="KAK6631817.1"/>
    <property type="molecule type" value="Genomic_DNA"/>
</dbReference>
<keyword evidence="2" id="KW-1133">Transmembrane helix</keyword>